<dbReference type="GeneID" id="74913121"/>
<keyword evidence="3" id="KW-1185">Reference proteome</keyword>
<dbReference type="PATRIC" id="fig|1614.7.peg.428"/>
<protein>
    <submittedName>
        <fullName evidence="2">Uncharacterized protein</fullName>
    </submittedName>
</protein>
<dbReference type="RefSeq" id="WP_039143696.1">
    <property type="nucleotide sequence ID" value="NZ_JOJZ01000009.1"/>
</dbReference>
<dbReference type="AlphaFoldDB" id="A0A0C1M7Q3"/>
<keyword evidence="1" id="KW-0812">Transmembrane</keyword>
<comment type="caution">
    <text evidence="2">The sequence shown here is derived from an EMBL/GenBank/DDBJ whole genome shotgun (WGS) entry which is preliminary data.</text>
</comment>
<proteinExistence type="predicted"/>
<evidence type="ECO:0000256" key="1">
    <source>
        <dbReference type="SAM" id="Phobius"/>
    </source>
</evidence>
<reference evidence="2 3" key="1">
    <citation type="submission" date="2014-06" db="EMBL/GenBank/DDBJ databases">
        <title>Functional and comparative genomic analyses of the Drosophila gut microbiota identify candidate symbiosis factors.</title>
        <authorList>
            <person name="Newell P.D."/>
            <person name="Chaston J.M."/>
            <person name="Douglas A.E."/>
        </authorList>
    </citation>
    <scope>NUCLEOTIDE SEQUENCE [LARGE SCALE GENOMIC DNA]</scope>
    <source>
        <strain evidence="2 3">DmCS_002</strain>
    </source>
</reference>
<keyword evidence="1" id="KW-1133">Transmembrane helix</keyword>
<feature type="transmembrane region" description="Helical" evidence="1">
    <location>
        <begin position="31"/>
        <end position="48"/>
    </location>
</feature>
<evidence type="ECO:0000313" key="3">
    <source>
        <dbReference type="Proteomes" id="UP000031397"/>
    </source>
</evidence>
<gene>
    <name evidence="2" type="ORF">LfDm3_0438</name>
</gene>
<keyword evidence="1" id="KW-0472">Membrane</keyword>
<accession>A0A0C1M7Q3</accession>
<feature type="transmembrane region" description="Helical" evidence="1">
    <location>
        <begin position="7"/>
        <end position="25"/>
    </location>
</feature>
<name>A0A0C1M7Q3_9LACO</name>
<organism evidence="2 3">
    <name type="scientific">Fructilactobacillus fructivorans</name>
    <dbReference type="NCBI Taxonomy" id="1614"/>
    <lineage>
        <taxon>Bacteria</taxon>
        <taxon>Bacillati</taxon>
        <taxon>Bacillota</taxon>
        <taxon>Bacilli</taxon>
        <taxon>Lactobacillales</taxon>
        <taxon>Lactobacillaceae</taxon>
        <taxon>Fructilactobacillus</taxon>
    </lineage>
</organism>
<dbReference type="EMBL" id="JOJZ01000009">
    <property type="protein sequence ID" value="KID42509.1"/>
    <property type="molecule type" value="Genomic_DNA"/>
</dbReference>
<dbReference type="Proteomes" id="UP000031397">
    <property type="component" value="Unassembled WGS sequence"/>
</dbReference>
<sequence>MKWFLKIGLYVVEVMTFGLLALILIQLPIDYFPMLILLFSNLAFLLIINQRVQSTINNHYK</sequence>
<evidence type="ECO:0000313" key="2">
    <source>
        <dbReference type="EMBL" id="KID42509.1"/>
    </source>
</evidence>